<dbReference type="EMBL" id="VSRR010003004">
    <property type="protein sequence ID" value="MPC34189.1"/>
    <property type="molecule type" value="Genomic_DNA"/>
</dbReference>
<keyword evidence="3" id="KW-1185">Reference proteome</keyword>
<name>A0A5B7ELZ7_PORTR</name>
<evidence type="ECO:0000313" key="2">
    <source>
        <dbReference type="EMBL" id="MPC34189.1"/>
    </source>
</evidence>
<proteinExistence type="predicted"/>
<dbReference type="Proteomes" id="UP000324222">
    <property type="component" value="Unassembled WGS sequence"/>
</dbReference>
<protein>
    <submittedName>
        <fullName evidence="2">Uncharacterized protein</fullName>
    </submittedName>
</protein>
<dbReference type="AlphaFoldDB" id="A0A5B7ELZ7"/>
<feature type="compositionally biased region" description="Pro residues" evidence="1">
    <location>
        <begin position="48"/>
        <end position="58"/>
    </location>
</feature>
<gene>
    <name evidence="2" type="ORF">E2C01_027570</name>
</gene>
<evidence type="ECO:0000256" key="1">
    <source>
        <dbReference type="SAM" id="MobiDB-lite"/>
    </source>
</evidence>
<comment type="caution">
    <text evidence="2">The sequence shown here is derived from an EMBL/GenBank/DDBJ whole genome shotgun (WGS) entry which is preliminary data.</text>
</comment>
<sequence>MQADRLLNTPVPLMDKTCTTHSLPFPALSSKQKPGPAPAHHLMFNMPPKRPPTSPAMPPSIAKKTRKSLTLEVVQWNHACFGGPRGLQAHGFESFPRSECRLGFLTRGNGFLTGGL</sequence>
<organism evidence="2 3">
    <name type="scientific">Portunus trituberculatus</name>
    <name type="common">Swimming crab</name>
    <name type="synonym">Neptunus trituberculatus</name>
    <dbReference type="NCBI Taxonomy" id="210409"/>
    <lineage>
        <taxon>Eukaryota</taxon>
        <taxon>Metazoa</taxon>
        <taxon>Ecdysozoa</taxon>
        <taxon>Arthropoda</taxon>
        <taxon>Crustacea</taxon>
        <taxon>Multicrustacea</taxon>
        <taxon>Malacostraca</taxon>
        <taxon>Eumalacostraca</taxon>
        <taxon>Eucarida</taxon>
        <taxon>Decapoda</taxon>
        <taxon>Pleocyemata</taxon>
        <taxon>Brachyura</taxon>
        <taxon>Eubrachyura</taxon>
        <taxon>Portunoidea</taxon>
        <taxon>Portunidae</taxon>
        <taxon>Portuninae</taxon>
        <taxon>Portunus</taxon>
    </lineage>
</organism>
<evidence type="ECO:0000313" key="3">
    <source>
        <dbReference type="Proteomes" id="UP000324222"/>
    </source>
</evidence>
<reference evidence="2 3" key="1">
    <citation type="submission" date="2019-05" db="EMBL/GenBank/DDBJ databases">
        <title>Another draft genome of Portunus trituberculatus and its Hox gene families provides insights of decapod evolution.</title>
        <authorList>
            <person name="Jeong J.-H."/>
            <person name="Song I."/>
            <person name="Kim S."/>
            <person name="Choi T."/>
            <person name="Kim D."/>
            <person name="Ryu S."/>
            <person name="Kim W."/>
        </authorList>
    </citation>
    <scope>NUCLEOTIDE SEQUENCE [LARGE SCALE GENOMIC DNA]</scope>
    <source>
        <tissue evidence="2">Muscle</tissue>
    </source>
</reference>
<accession>A0A5B7ELZ7</accession>
<feature type="region of interest" description="Disordered" evidence="1">
    <location>
        <begin position="28"/>
        <end position="61"/>
    </location>
</feature>